<dbReference type="Proteomes" id="UP000532162">
    <property type="component" value="Unassembled WGS sequence"/>
</dbReference>
<name>A0A7Z0UGR8_9HYPH</name>
<feature type="domain" description="Tetrahydrofolate dehydrogenase/cyclohydrolase NAD(P)-binding" evidence="1">
    <location>
        <begin position="7"/>
        <end position="30"/>
    </location>
</feature>
<comment type="caution">
    <text evidence="2">The sequence shown here is derived from an EMBL/GenBank/DDBJ whole genome shotgun (WGS) entry which is preliminary data.</text>
</comment>
<evidence type="ECO:0000313" key="3">
    <source>
        <dbReference type="Proteomes" id="UP000532162"/>
    </source>
</evidence>
<evidence type="ECO:0000313" key="2">
    <source>
        <dbReference type="EMBL" id="NZD65459.1"/>
    </source>
</evidence>
<dbReference type="InterPro" id="IPR020631">
    <property type="entry name" value="THF_DH/CycHdrlase_NAD-bd_dom"/>
</dbReference>
<dbReference type="AlphaFoldDB" id="A0A7Z0UGR8"/>
<sequence length="39" mass="4136">MPNRSIRADAITPVLDGVGPMTIMSLMHNSPSQLPCGKV</sequence>
<accession>A0A7Z0UGR8</accession>
<protein>
    <recommendedName>
        <fullName evidence="1">Tetrahydrofolate dehydrogenase/cyclohydrolase NAD(P)-binding domain-containing protein</fullName>
    </recommendedName>
</protein>
<dbReference type="GO" id="GO:0004488">
    <property type="term" value="F:methylenetetrahydrofolate dehydrogenase (NADP+) activity"/>
    <property type="evidence" value="ECO:0007669"/>
    <property type="project" value="InterPro"/>
</dbReference>
<evidence type="ECO:0000259" key="1">
    <source>
        <dbReference type="Pfam" id="PF02882"/>
    </source>
</evidence>
<gene>
    <name evidence="2" type="ORF">HX900_30725</name>
</gene>
<organism evidence="2 3">
    <name type="scientific">Rhizobium changzhiense</name>
    <dbReference type="NCBI Taxonomy" id="2692317"/>
    <lineage>
        <taxon>Bacteria</taxon>
        <taxon>Pseudomonadati</taxon>
        <taxon>Pseudomonadota</taxon>
        <taxon>Alphaproteobacteria</taxon>
        <taxon>Hyphomicrobiales</taxon>
        <taxon>Rhizobiaceae</taxon>
        <taxon>Rhizobium/Agrobacterium group</taxon>
        <taxon>Rhizobium</taxon>
    </lineage>
</organism>
<reference evidence="2 3" key="1">
    <citation type="submission" date="2020-07" db="EMBL/GenBank/DDBJ databases">
        <authorList>
            <person name="Sun Q."/>
        </authorList>
    </citation>
    <scope>NUCLEOTIDE SEQUENCE [LARGE SCALE GENOMIC DNA]</scope>
    <source>
        <strain evidence="2 3">WYCCWR 11290</strain>
    </source>
</reference>
<dbReference type="Pfam" id="PF02882">
    <property type="entry name" value="THF_DHG_CYH_C"/>
    <property type="match status" value="1"/>
</dbReference>
<proteinExistence type="predicted"/>
<dbReference type="EMBL" id="JACCPJ010000012">
    <property type="protein sequence ID" value="NZD65459.1"/>
    <property type="molecule type" value="Genomic_DNA"/>
</dbReference>